<dbReference type="GO" id="GO:0003677">
    <property type="term" value="F:DNA binding"/>
    <property type="evidence" value="ECO:0007669"/>
    <property type="project" value="UniProtKB-KW"/>
</dbReference>
<dbReference type="PANTHER" id="PTHR36180:SF2">
    <property type="entry name" value="BRO FAMILY PROTEIN"/>
    <property type="match status" value="1"/>
</dbReference>
<dbReference type="AlphaFoldDB" id="A0A0D6DTQ9"/>
<protein>
    <submittedName>
        <fullName evidence="2">Putative DNA-binding protein, BroN domain</fullName>
    </submittedName>
</protein>
<dbReference type="SMART" id="SM01040">
    <property type="entry name" value="Bro-N"/>
    <property type="match status" value="1"/>
</dbReference>
<proteinExistence type="predicted"/>
<dbReference type="Pfam" id="PF02498">
    <property type="entry name" value="Bro-N"/>
    <property type="match status" value="1"/>
</dbReference>
<dbReference type="EMBL" id="LN680996">
    <property type="protein sequence ID" value="CEJ95844.1"/>
    <property type="molecule type" value="Genomic_DNA"/>
</dbReference>
<keyword evidence="2" id="KW-0238">DNA-binding</keyword>
<feature type="domain" description="Bro-N" evidence="1">
    <location>
        <begin position="2"/>
        <end position="101"/>
    </location>
</feature>
<dbReference type="PANTHER" id="PTHR36180">
    <property type="entry name" value="DNA-BINDING PROTEIN-RELATED-RELATED"/>
    <property type="match status" value="1"/>
</dbReference>
<evidence type="ECO:0000313" key="2">
    <source>
        <dbReference type="EMBL" id="CEJ95844.1"/>
    </source>
</evidence>
<dbReference type="InterPro" id="IPR003497">
    <property type="entry name" value="BRO_N_domain"/>
</dbReference>
<sequence>MKTEIWNGHNIRFIVVNSEWWAVAKDVTEALGLKQHSKALYGLHKDGVTTSKVIDKMGRTQTVNVINEINIYNLVFKSRKPEAEAFKQWIFEVIKELRHNNGLEGFQVFRMLDKEHQKEAMKRLYEALRSDDKEAVKYNSIKANSITNKAISIMYGLPKMISKEDMTPDMLQDRQKLLDEVTNLMIMNEKYKLNLSISKTIYDSILNQVKTA</sequence>
<accession>A0A0D6DTQ9</accession>
<dbReference type="PROSITE" id="PS51750">
    <property type="entry name" value="BRO_N"/>
    <property type="match status" value="1"/>
</dbReference>
<reference evidence="2" key="1">
    <citation type="submission" date="2014-11" db="EMBL/GenBank/DDBJ databases">
        <authorList>
            <person name="Wipf J."/>
        </authorList>
    </citation>
    <scope>NUCLEOTIDE SEQUENCE</scope>
    <source>
        <strain evidence="2">JW205</strain>
    </source>
</reference>
<evidence type="ECO:0000259" key="1">
    <source>
        <dbReference type="PROSITE" id="PS51750"/>
    </source>
</evidence>
<reference evidence="2" key="2">
    <citation type="journal article" date="2015" name="Antimicrob. Agents Chemother.">
        <title>The new macrolide-lincosamide-streptogramin B resistance gene erm(45) is located within a genomic island in Staphylococcus fleurettii.</title>
        <authorList>
            <person name="Wipf J.R."/>
            <person name="Schwendener S."/>
            <person name="Nielsen J.B."/>
            <person name="Westh H."/>
            <person name="Perreten V."/>
        </authorList>
    </citation>
    <scope>NUCLEOTIDE SEQUENCE</scope>
    <source>
        <strain evidence="2">JW205</strain>
    </source>
</reference>
<organism evidence="2">
    <name type="scientific">Mammaliicoccus fleurettii</name>
    <dbReference type="NCBI Taxonomy" id="150056"/>
    <lineage>
        <taxon>Bacteria</taxon>
        <taxon>Bacillati</taxon>
        <taxon>Bacillota</taxon>
        <taxon>Bacilli</taxon>
        <taxon>Bacillales</taxon>
        <taxon>Staphylococcaceae</taxon>
        <taxon>Mammaliicoccus</taxon>
    </lineage>
</organism>
<name>A0A0D6DTQ9_9STAP</name>